<sequence>MAKKPATLTLTHLSSRCDWPSSYVLQPDNDVSASKSSGDYSRGAPVSNVYVTPPFTTSFRIIHLFAFLQMFRSLFVLLAIGTVTVTSKCVDGKDNVITFHDTTNGKGKILVKDFQVGTYDQNKKPICTDGKPQFTFPGHFKLLKGTVEVREPVEDGANPLQLAISLEKNSFLVGVVCEEGKSKNQFVPDEMCTFDLCKISSLCGLLSVKTPSPIDVTKLVQKEYIDMGAMPIPQLSGEWQLSVKLIQGKRVLGGLRVGKGSEWLNIESLEGEGKLDITRSAPEAHEEL</sequence>
<accession>A0ABR1CEI4</accession>
<protein>
    <submittedName>
        <fullName evidence="1">Uncharacterized protein</fullName>
    </submittedName>
</protein>
<name>A0ABR1CEI4_NECAM</name>
<organism evidence="1 2">
    <name type="scientific">Necator americanus</name>
    <name type="common">Human hookworm</name>
    <dbReference type="NCBI Taxonomy" id="51031"/>
    <lineage>
        <taxon>Eukaryota</taxon>
        <taxon>Metazoa</taxon>
        <taxon>Ecdysozoa</taxon>
        <taxon>Nematoda</taxon>
        <taxon>Chromadorea</taxon>
        <taxon>Rhabditida</taxon>
        <taxon>Rhabditina</taxon>
        <taxon>Rhabditomorpha</taxon>
        <taxon>Strongyloidea</taxon>
        <taxon>Ancylostomatidae</taxon>
        <taxon>Bunostominae</taxon>
        <taxon>Necator</taxon>
    </lineage>
</organism>
<dbReference type="EMBL" id="JAVFWL010000002">
    <property type="protein sequence ID" value="KAK6736851.1"/>
    <property type="molecule type" value="Genomic_DNA"/>
</dbReference>
<comment type="caution">
    <text evidence="1">The sequence shown here is derived from an EMBL/GenBank/DDBJ whole genome shotgun (WGS) entry which is preliminary data.</text>
</comment>
<evidence type="ECO:0000313" key="2">
    <source>
        <dbReference type="Proteomes" id="UP001303046"/>
    </source>
</evidence>
<keyword evidence="2" id="KW-1185">Reference proteome</keyword>
<proteinExistence type="predicted"/>
<reference evidence="1 2" key="1">
    <citation type="submission" date="2023-08" db="EMBL/GenBank/DDBJ databases">
        <title>A Necator americanus chromosomal reference genome.</title>
        <authorList>
            <person name="Ilik V."/>
            <person name="Petrzelkova K.J."/>
            <person name="Pardy F."/>
            <person name="Fuh T."/>
            <person name="Niatou-Singa F.S."/>
            <person name="Gouil Q."/>
            <person name="Baker L."/>
            <person name="Ritchie M.E."/>
            <person name="Jex A.R."/>
            <person name="Gazzola D."/>
            <person name="Li H."/>
            <person name="Toshio Fujiwara R."/>
            <person name="Zhan B."/>
            <person name="Aroian R.V."/>
            <person name="Pafco B."/>
            <person name="Schwarz E.M."/>
        </authorList>
    </citation>
    <scope>NUCLEOTIDE SEQUENCE [LARGE SCALE GENOMIC DNA]</scope>
    <source>
        <strain evidence="1 2">Aroian</strain>
        <tissue evidence="1">Whole animal</tissue>
    </source>
</reference>
<evidence type="ECO:0000313" key="1">
    <source>
        <dbReference type="EMBL" id="KAK6736851.1"/>
    </source>
</evidence>
<gene>
    <name evidence="1" type="primary">Necator_chrII.g7299</name>
    <name evidence="1" type="ORF">RB195_019506</name>
</gene>
<dbReference type="Proteomes" id="UP001303046">
    <property type="component" value="Unassembled WGS sequence"/>
</dbReference>